<evidence type="ECO:0000256" key="1">
    <source>
        <dbReference type="SAM" id="MobiDB-lite"/>
    </source>
</evidence>
<evidence type="ECO:0000313" key="3">
    <source>
        <dbReference type="Proteomes" id="UP001445076"/>
    </source>
</evidence>
<dbReference type="EMBL" id="JARKIK010000061">
    <property type="protein sequence ID" value="KAK8731396.1"/>
    <property type="molecule type" value="Genomic_DNA"/>
</dbReference>
<feature type="compositionally biased region" description="Pro residues" evidence="1">
    <location>
        <begin position="15"/>
        <end position="27"/>
    </location>
</feature>
<reference evidence="2 3" key="1">
    <citation type="journal article" date="2024" name="BMC Genomics">
        <title>Genome assembly of redclaw crayfish (Cherax quadricarinatus) provides insights into its immune adaptation and hypoxia tolerance.</title>
        <authorList>
            <person name="Liu Z."/>
            <person name="Zheng J."/>
            <person name="Li H."/>
            <person name="Fang K."/>
            <person name="Wang S."/>
            <person name="He J."/>
            <person name="Zhou D."/>
            <person name="Weng S."/>
            <person name="Chi M."/>
            <person name="Gu Z."/>
            <person name="He J."/>
            <person name="Li F."/>
            <person name="Wang M."/>
        </authorList>
    </citation>
    <scope>NUCLEOTIDE SEQUENCE [LARGE SCALE GENOMIC DNA]</scope>
    <source>
        <strain evidence="2">ZL_2023a</strain>
    </source>
</reference>
<feature type="region of interest" description="Disordered" evidence="1">
    <location>
        <begin position="1"/>
        <end position="28"/>
    </location>
</feature>
<proteinExistence type="predicted"/>
<accession>A0AAW0WH37</accession>
<name>A0AAW0WH37_CHEQU</name>
<feature type="compositionally biased region" description="Basic residues" evidence="1">
    <location>
        <begin position="312"/>
        <end position="322"/>
    </location>
</feature>
<organism evidence="2 3">
    <name type="scientific">Cherax quadricarinatus</name>
    <name type="common">Australian red claw crayfish</name>
    <dbReference type="NCBI Taxonomy" id="27406"/>
    <lineage>
        <taxon>Eukaryota</taxon>
        <taxon>Metazoa</taxon>
        <taxon>Ecdysozoa</taxon>
        <taxon>Arthropoda</taxon>
        <taxon>Crustacea</taxon>
        <taxon>Multicrustacea</taxon>
        <taxon>Malacostraca</taxon>
        <taxon>Eumalacostraca</taxon>
        <taxon>Eucarida</taxon>
        <taxon>Decapoda</taxon>
        <taxon>Pleocyemata</taxon>
        <taxon>Astacidea</taxon>
        <taxon>Parastacoidea</taxon>
        <taxon>Parastacidae</taxon>
        <taxon>Cherax</taxon>
    </lineage>
</organism>
<gene>
    <name evidence="2" type="ORF">OTU49_007585</name>
</gene>
<dbReference type="AlphaFoldDB" id="A0AAW0WH37"/>
<evidence type="ECO:0000313" key="2">
    <source>
        <dbReference type="EMBL" id="KAK8731396.1"/>
    </source>
</evidence>
<feature type="region of interest" description="Disordered" evidence="1">
    <location>
        <begin position="290"/>
        <end position="322"/>
    </location>
</feature>
<feature type="non-terminal residue" evidence="2">
    <location>
        <position position="1"/>
    </location>
</feature>
<comment type="caution">
    <text evidence="2">The sequence shown here is derived from an EMBL/GenBank/DDBJ whole genome shotgun (WGS) entry which is preliminary data.</text>
</comment>
<protein>
    <submittedName>
        <fullName evidence="2">Uncharacterized protein</fullName>
    </submittedName>
</protein>
<dbReference type="Proteomes" id="UP001445076">
    <property type="component" value="Unassembled WGS sequence"/>
</dbReference>
<keyword evidence="3" id="KW-1185">Reference proteome</keyword>
<sequence length="382" mass="42583">DSRGGHVDVWVSTPSPAPLPLPPPPPSGTFLHGSRTPLTTRWWWPSSPAESVVVHPVWPRTVPSLHNLNSYSTLANHYLRWGSAADLDNYGDLISSGDLVSDGNLDDLVSAEELDDLVNDRRLDDLESDEELDDLVNYRRLDDPVSDEDLDDLMTDGNLHDLMSTGDSQSSLDPMSTGDLVIPGDLFSSGDIVNTGNLLSTEELFRSNGLAMPGDLASGEDLVDSGDLVIPGDLVSTNDLASLGRTKRKVVSSGGHYIVWSRSGTSPWSSAGYESVGDYKINHQREYGWNHRGKIGDGGSRKTFPPQPEPRRGRRAPRKKLSKSFKREIAQYAMVYGPQNAALHYEKSIGRRLRDRVVNKFVQRYQERRKRKRRRRRRLGQT</sequence>